<evidence type="ECO:0000313" key="3">
    <source>
        <dbReference type="EMBL" id="GMA23789.1"/>
    </source>
</evidence>
<dbReference type="InterPro" id="IPR050708">
    <property type="entry name" value="T6SS_VgrG/RHS"/>
</dbReference>
<accession>A0ABQ6I1G1</accession>
<feature type="domain" description="HNH nuclease" evidence="2">
    <location>
        <begin position="743"/>
        <end position="795"/>
    </location>
</feature>
<dbReference type="Pfam" id="PF01844">
    <property type="entry name" value="HNH"/>
    <property type="match status" value="1"/>
</dbReference>
<organism evidence="3 4">
    <name type="scientific">Luteimicrobium album</name>
    <dbReference type="NCBI Taxonomy" id="1054550"/>
    <lineage>
        <taxon>Bacteria</taxon>
        <taxon>Bacillati</taxon>
        <taxon>Actinomycetota</taxon>
        <taxon>Actinomycetes</taxon>
        <taxon>Micrococcales</taxon>
        <taxon>Luteimicrobium</taxon>
    </lineage>
</organism>
<dbReference type="InterPro" id="IPR003615">
    <property type="entry name" value="HNH_nuc"/>
</dbReference>
<dbReference type="Proteomes" id="UP001157091">
    <property type="component" value="Unassembled WGS sequence"/>
</dbReference>
<evidence type="ECO:0000259" key="2">
    <source>
        <dbReference type="SMART" id="SM00507"/>
    </source>
</evidence>
<dbReference type="InterPro" id="IPR022385">
    <property type="entry name" value="Rhs_assc_core"/>
</dbReference>
<dbReference type="NCBIfam" id="TIGR01643">
    <property type="entry name" value="YD_repeat_2x"/>
    <property type="match status" value="2"/>
</dbReference>
<dbReference type="SMART" id="SM00507">
    <property type="entry name" value="HNHc"/>
    <property type="match status" value="1"/>
</dbReference>
<evidence type="ECO:0000313" key="4">
    <source>
        <dbReference type="Proteomes" id="UP001157091"/>
    </source>
</evidence>
<reference evidence="4" key="1">
    <citation type="journal article" date="2019" name="Int. J. Syst. Evol. Microbiol.">
        <title>The Global Catalogue of Microorganisms (GCM) 10K type strain sequencing project: providing services to taxonomists for standard genome sequencing and annotation.</title>
        <authorList>
            <consortium name="The Broad Institute Genomics Platform"/>
            <consortium name="The Broad Institute Genome Sequencing Center for Infectious Disease"/>
            <person name="Wu L."/>
            <person name="Ma J."/>
        </authorList>
    </citation>
    <scope>NUCLEOTIDE SEQUENCE [LARGE SCALE GENOMIC DNA]</scope>
    <source>
        <strain evidence="4">NBRC 106348</strain>
    </source>
</reference>
<dbReference type="InterPro" id="IPR002711">
    <property type="entry name" value="HNH"/>
</dbReference>
<gene>
    <name evidence="3" type="ORF">GCM10025864_15480</name>
</gene>
<dbReference type="PANTHER" id="PTHR32305:SF17">
    <property type="entry name" value="TRNA NUCLEASE WAPA"/>
    <property type="match status" value="1"/>
</dbReference>
<evidence type="ECO:0000256" key="1">
    <source>
        <dbReference type="SAM" id="MobiDB-lite"/>
    </source>
</evidence>
<dbReference type="Gene3D" id="1.10.30.50">
    <property type="match status" value="1"/>
</dbReference>
<keyword evidence="4" id="KW-1185">Reference proteome</keyword>
<dbReference type="PANTHER" id="PTHR32305">
    <property type="match status" value="1"/>
</dbReference>
<dbReference type="RefSeq" id="WP_284292713.1">
    <property type="nucleotide sequence ID" value="NZ_BSUK01000001.1"/>
</dbReference>
<dbReference type="InterPro" id="IPR006530">
    <property type="entry name" value="YD"/>
</dbReference>
<sequence length="835" mass="87043">MKDPAGNTWAYTYDVRGRQISAKDPDKGTTTTTYDNAGQVTSTKDARGKTLWYVYDALGRKTEERDTSATGTVLAKWTYDTLAKGQLTSSTSYAGSNAYTTAVTGYDNAYQPLGQSVTIPASEGKLAGTYTTTYSYALDEQLQSVSLPAGGGLGAEKVITYFDKLNRPEWMAGPYGWGTYVSEDTYSSYGEMLSMDLVNSYVDQLTYTYDQASRRLVSQGLWLENATGEVLHTMYGYDDVGNVTSVSDRPTVAGGKADTQCFTYDGLRRLTQAWTPSSNSCTGSASSLTLGGAAPYWESWGYDAVGDRTSQTTHASGGDTVAEYTYPSAGSVRPHAVTGIVTTAPSGSTTSSSFAYDAAGNMTSRSMAGSTAQTLTWDTRGELSDVKAGSTDQDGSVYSADGDRLVRRQGTTVTAYLPGGEELTLNTSTQTLSAKRYYSFAGQTVAVRTGTGLAGVSTLVADPQGTALVSIANGTNVVSRRYTDPFGNVRGSKPAWPGDHQMLDKVLDASGLTQVGARFLDTATGRFVSVDPVLDTANPQQWNAYAYAGNNPVTFSDPSGLFIPNMHPDGMNDKQWGNAKHGRPAGPGTAPAQSSSASNPIHTGRKVSPPVHVTISSYATGGGSITTGGGKKSSGHAPVHSAAPAPTSSGYPACANVCGQSSPYGGWIALGVVALAGGWVVCAALVEFCAGGAIAAGVTEEATADAGVAAAAETGTAEAAGASEIPAGSTADAATSGSRISSSVRSQYFRDGAETPTCSYCQQNPAEHLDHVIPRSQGGDLSPDNLTPACSWCNLSKGARPAPVNPPPGYVGEWPPSFWPTRMSEWWNATYGGAG</sequence>
<feature type="compositionally biased region" description="Polar residues" evidence="1">
    <location>
        <begin position="591"/>
        <end position="601"/>
    </location>
</feature>
<feature type="region of interest" description="Disordered" evidence="1">
    <location>
        <begin position="718"/>
        <end position="738"/>
    </location>
</feature>
<dbReference type="CDD" id="cd00085">
    <property type="entry name" value="HNHc"/>
    <property type="match status" value="1"/>
</dbReference>
<protein>
    <recommendedName>
        <fullName evidence="2">HNH nuclease domain-containing protein</fullName>
    </recommendedName>
</protein>
<dbReference type="Pfam" id="PF05593">
    <property type="entry name" value="RHS_repeat"/>
    <property type="match status" value="2"/>
</dbReference>
<dbReference type="InterPro" id="IPR031325">
    <property type="entry name" value="RHS_repeat"/>
</dbReference>
<dbReference type="NCBIfam" id="TIGR03696">
    <property type="entry name" value="Rhs_assc_core"/>
    <property type="match status" value="1"/>
</dbReference>
<feature type="region of interest" description="Disordered" evidence="1">
    <location>
        <begin position="624"/>
        <end position="645"/>
    </location>
</feature>
<comment type="caution">
    <text evidence="3">The sequence shown here is derived from an EMBL/GenBank/DDBJ whole genome shotgun (WGS) entry which is preliminary data.</text>
</comment>
<dbReference type="Gene3D" id="2.180.10.10">
    <property type="entry name" value="RHS repeat-associated core"/>
    <property type="match status" value="1"/>
</dbReference>
<dbReference type="EMBL" id="BSUK01000001">
    <property type="protein sequence ID" value="GMA23789.1"/>
    <property type="molecule type" value="Genomic_DNA"/>
</dbReference>
<proteinExistence type="predicted"/>
<name>A0ABQ6I1G1_9MICO</name>
<feature type="region of interest" description="Disordered" evidence="1">
    <location>
        <begin position="564"/>
        <end position="608"/>
    </location>
</feature>